<name>A0AC34R5L5_9BILA</name>
<evidence type="ECO:0000313" key="2">
    <source>
        <dbReference type="WBParaSite" id="JU765_v2.g3630.t2"/>
    </source>
</evidence>
<dbReference type="Proteomes" id="UP000887576">
    <property type="component" value="Unplaced"/>
</dbReference>
<evidence type="ECO:0000313" key="1">
    <source>
        <dbReference type="Proteomes" id="UP000887576"/>
    </source>
</evidence>
<accession>A0AC34R5L5</accession>
<proteinExistence type="predicted"/>
<dbReference type="WBParaSite" id="JU765_v2.g3630.t2">
    <property type="protein sequence ID" value="JU765_v2.g3630.t2"/>
    <property type="gene ID" value="JU765_v2.g3630"/>
</dbReference>
<organism evidence="1 2">
    <name type="scientific">Panagrolaimus sp. JU765</name>
    <dbReference type="NCBI Taxonomy" id="591449"/>
    <lineage>
        <taxon>Eukaryota</taxon>
        <taxon>Metazoa</taxon>
        <taxon>Ecdysozoa</taxon>
        <taxon>Nematoda</taxon>
        <taxon>Chromadorea</taxon>
        <taxon>Rhabditida</taxon>
        <taxon>Tylenchina</taxon>
        <taxon>Panagrolaimomorpha</taxon>
        <taxon>Panagrolaimoidea</taxon>
        <taxon>Panagrolaimidae</taxon>
        <taxon>Panagrolaimus</taxon>
    </lineage>
</organism>
<sequence length="380" mass="41889">MLKKPGNRRTVSTKKSSKTPTKKVKKIVRKKSVNSKGKNGKNGGKSGGCCGCLKKKEKVPIKKTSSKQKSSQPKANQKSPLSNSSKSKTPTKSLQTPTPAKSITVIKPIVSTPNAQRNFDKRAVKTPPNRTSTTQQSPENESPRKPKPESPATVPVIKSSNSSIKVKGVRPISHENALKNCHNFQEVKIYSVEFENGMMERKMIVTSIFSNDKSPQMLIDSNKSNGNNVETTNYTTLARANSTDKITKINLSSEAIVTSPTLKSKESTNPPPKVQQQESSYRDRALSTLNKLRTHYQLTSDEIRILSKNADLKLIAIRAGLALQEAQRNLRNLKVLAGSHLLPDLSVFNDELSAVILELDRFMDAMQTFSEHAEPSPTTK</sequence>
<reference evidence="2" key="1">
    <citation type="submission" date="2022-11" db="UniProtKB">
        <authorList>
            <consortium name="WormBaseParasite"/>
        </authorList>
    </citation>
    <scope>IDENTIFICATION</scope>
</reference>
<protein>
    <submittedName>
        <fullName evidence="2">Uncharacterized protein</fullName>
    </submittedName>
</protein>